<dbReference type="InterPro" id="IPR047185">
    <property type="entry name" value="GLRX1"/>
</dbReference>
<dbReference type="AlphaFoldDB" id="A0A0N4VUI7"/>
<dbReference type="Gene3D" id="3.40.30.10">
    <property type="entry name" value="Glutaredoxin"/>
    <property type="match status" value="1"/>
</dbReference>
<dbReference type="GO" id="GO:0005739">
    <property type="term" value="C:mitochondrion"/>
    <property type="evidence" value="ECO:0007669"/>
    <property type="project" value="TreeGrafter"/>
</dbReference>
<dbReference type="InterPro" id="IPR002109">
    <property type="entry name" value="Glutaredoxin"/>
</dbReference>
<feature type="domain" description="Glutaredoxin" evidence="1">
    <location>
        <begin position="11"/>
        <end position="47"/>
    </location>
</feature>
<sequence length="73" mass="7923">LEAQNLKSGVMDYINIDERPDFNEIKEYLKSLTGAGSTPRVFIGQKFYGGGDDTVDSAKDGKLAARLREAGAI</sequence>
<dbReference type="InterPro" id="IPR036249">
    <property type="entry name" value="Thioredoxin-like_sf"/>
</dbReference>
<dbReference type="OMA" id="CWKTQEI"/>
<evidence type="ECO:0000313" key="2">
    <source>
        <dbReference type="WBParaSite" id="HPLM_0000095401-mRNA-1"/>
    </source>
</evidence>
<dbReference type="Pfam" id="PF00462">
    <property type="entry name" value="Glutaredoxin"/>
    <property type="match status" value="1"/>
</dbReference>
<organism evidence="2">
    <name type="scientific">Haemonchus placei</name>
    <name type="common">Barber's pole worm</name>
    <dbReference type="NCBI Taxonomy" id="6290"/>
    <lineage>
        <taxon>Eukaryota</taxon>
        <taxon>Metazoa</taxon>
        <taxon>Ecdysozoa</taxon>
        <taxon>Nematoda</taxon>
        <taxon>Chromadorea</taxon>
        <taxon>Rhabditida</taxon>
        <taxon>Rhabditina</taxon>
        <taxon>Rhabditomorpha</taxon>
        <taxon>Strongyloidea</taxon>
        <taxon>Trichostrongylidae</taxon>
        <taxon>Haemonchus</taxon>
    </lineage>
</organism>
<name>A0A0N4VUI7_HAEPC</name>
<dbReference type="PANTHER" id="PTHR46185:SF1">
    <property type="entry name" value="GLUTAREDOXIN-1"/>
    <property type="match status" value="1"/>
</dbReference>
<proteinExistence type="predicted"/>
<dbReference type="GO" id="GO:0015038">
    <property type="term" value="F:glutathione disulfide oxidoreductase activity"/>
    <property type="evidence" value="ECO:0007669"/>
    <property type="project" value="TreeGrafter"/>
</dbReference>
<dbReference type="WBParaSite" id="HPLM_0000095401-mRNA-1">
    <property type="protein sequence ID" value="HPLM_0000095401-mRNA-1"/>
    <property type="gene ID" value="HPLM_0000095401"/>
</dbReference>
<reference evidence="2" key="1">
    <citation type="submission" date="2017-02" db="UniProtKB">
        <authorList>
            <consortium name="WormBaseParasite"/>
        </authorList>
    </citation>
    <scope>IDENTIFICATION</scope>
</reference>
<dbReference type="PANTHER" id="PTHR46185">
    <property type="entry name" value="GLUTAREDOXIN-1"/>
    <property type="match status" value="1"/>
</dbReference>
<protein>
    <submittedName>
        <fullName evidence="2">Glutaredoxin domain-containing protein</fullName>
    </submittedName>
</protein>
<dbReference type="PROSITE" id="PS51354">
    <property type="entry name" value="GLUTAREDOXIN_2"/>
    <property type="match status" value="1"/>
</dbReference>
<dbReference type="SUPFAM" id="SSF52833">
    <property type="entry name" value="Thioredoxin-like"/>
    <property type="match status" value="1"/>
</dbReference>
<evidence type="ECO:0000259" key="1">
    <source>
        <dbReference type="Pfam" id="PF00462"/>
    </source>
</evidence>
<accession>A0A0N4VUI7</accession>